<dbReference type="Proteomes" id="UP000291151">
    <property type="component" value="Chromosome"/>
</dbReference>
<evidence type="ECO:0000313" key="3">
    <source>
        <dbReference type="Proteomes" id="UP000291151"/>
    </source>
</evidence>
<gene>
    <name evidence="2" type="ORF">DKZ56_05445</name>
</gene>
<dbReference type="AlphaFoldDB" id="A0A4P6URU8"/>
<accession>A0A4P6URU8</accession>
<dbReference type="InterPro" id="IPR058355">
    <property type="entry name" value="DUF8042"/>
</dbReference>
<organism evidence="2 3">
    <name type="scientific">Ureibacillus thermophilus</name>
    <dbReference type="NCBI Taxonomy" id="367743"/>
    <lineage>
        <taxon>Bacteria</taxon>
        <taxon>Bacillati</taxon>
        <taxon>Bacillota</taxon>
        <taxon>Bacilli</taxon>
        <taxon>Bacillales</taxon>
        <taxon>Caryophanaceae</taxon>
        <taxon>Ureibacillus</taxon>
    </lineage>
</organism>
<dbReference type="EMBL" id="CP036528">
    <property type="protein sequence ID" value="QBK25347.1"/>
    <property type="molecule type" value="Genomic_DNA"/>
</dbReference>
<dbReference type="RefSeq" id="WP_208651734.1">
    <property type="nucleotide sequence ID" value="NZ_CP036528.1"/>
</dbReference>
<name>A0A4P6URU8_9BACL</name>
<protein>
    <recommendedName>
        <fullName evidence="1">DUF8042 domain-containing protein</fullName>
    </recommendedName>
</protein>
<sequence length="113" mass="13167">MVDVLEVIDNYNEYLKKIPNGTIYIAECLREEKLQEAFQTIKDFSEGVMWLATVSDLLNQRNIEVTLDIERINSYLIEVNEGLENQDYLLVADLFEYEIAPFFEEVPLIQAIS</sequence>
<dbReference type="Pfam" id="PF26154">
    <property type="entry name" value="DUF8042"/>
    <property type="match status" value="1"/>
</dbReference>
<keyword evidence="3" id="KW-1185">Reference proteome</keyword>
<dbReference type="KEGG" id="uth:DKZ56_05445"/>
<feature type="domain" description="DUF8042" evidence="1">
    <location>
        <begin position="4"/>
        <end position="105"/>
    </location>
</feature>
<evidence type="ECO:0000313" key="2">
    <source>
        <dbReference type="EMBL" id="QBK25347.1"/>
    </source>
</evidence>
<proteinExistence type="predicted"/>
<evidence type="ECO:0000259" key="1">
    <source>
        <dbReference type="Pfam" id="PF26154"/>
    </source>
</evidence>
<reference evidence="2 3" key="1">
    <citation type="submission" date="2019-02" db="EMBL/GenBank/DDBJ databases">
        <title>Ureibacillus thermophilus.</title>
        <authorList>
            <person name="Sunny J.S."/>
            <person name="Natarajan A."/>
            <person name="Saleena L.M."/>
        </authorList>
    </citation>
    <scope>NUCLEOTIDE SEQUENCE [LARGE SCALE GENOMIC DNA]</scope>
    <source>
        <strain evidence="2 3">LM102</strain>
    </source>
</reference>